<dbReference type="InterPro" id="IPR001011">
    <property type="entry name" value="Acid_Pase_classA_bac"/>
</dbReference>
<dbReference type="InterPro" id="IPR000326">
    <property type="entry name" value="PAP2/HPO"/>
</dbReference>
<keyword evidence="4" id="KW-1185">Reference proteome</keyword>
<evidence type="ECO:0000313" key="3">
    <source>
        <dbReference type="EMBL" id="EHK64086.1"/>
    </source>
</evidence>
<dbReference type="AlphaFoldDB" id="H0FCB7"/>
<dbReference type="CDD" id="cd03397">
    <property type="entry name" value="PAP2_acid_phosphatase"/>
    <property type="match status" value="1"/>
</dbReference>
<dbReference type="SUPFAM" id="SSF48317">
    <property type="entry name" value="Acid phosphatase/Vanadium-dependent haloperoxidase"/>
    <property type="match status" value="1"/>
</dbReference>
<reference evidence="3 4" key="1">
    <citation type="journal article" date="2012" name="J. Bacteriol.">
        <title>Genome sequence of the highly efficient arsenite-oxidizing bacterium Achromobacter arsenitoxydans SY8.</title>
        <authorList>
            <person name="Li X."/>
            <person name="Hu Y."/>
            <person name="Gong J."/>
            <person name="Lin Y."/>
            <person name="Johnstone L."/>
            <person name="Rensing C."/>
            <person name="Wang G."/>
        </authorList>
    </citation>
    <scope>NUCLEOTIDE SEQUENCE [LARGE SCALE GENOMIC DNA]</scope>
    <source>
        <strain evidence="3 4">SY8</strain>
    </source>
</reference>
<dbReference type="SMART" id="SM00014">
    <property type="entry name" value="acidPPc"/>
    <property type="match status" value="1"/>
</dbReference>
<keyword evidence="1" id="KW-0732">Signal</keyword>
<sequence>MRSLQYLGKNIPGYTLRATSLAVILALSACGGDDNDDSDADNGGEQPAYVIPAAPAGLGRVDTAPVPDVSAFVDFANTNQRGDPRYATLESNAGVRVLSGFLDIWEPRTRLVDAGVNVAGADGFPGIIASDWTGVPGDATDGRVKNKAVHDENIAFVVRTTANRTAEQATAAYLDDRRGKNYSVTDGLGPLTAAWRSAAQQTTTINDVAPDATTVKYDDAGNNTGVSGAANPAFGDAIAFVQSMGANASTEPGKRFYKYARPWRWSSSVQVLPTLEPAKSLTAATDGGYPSGHTAESVRNAIGMAYLVPERFQELLGRGVELGESRIIAGMHSPLDVMSGRILGQASAAGNIYAASEGVRSVAYAQARQTLMAAVGASTPEQFLAFAHSQDVSQDRFADHAVNKSEYRRRLTFSFTQIGDTGKPAVVPKGAEVMLETRLPYLTNEQRRVVLKSTALPSGYPVLDDAEGFGRLNLFDAADGYGAFNGDVEVTMNATLGGFNALDVWRNNINGAGKLTKSGTGTLGLAGANAYTGGTVVAAGILRADSAKALGDGAVYVSGGTLDLNAVEAVQVLGTYTQTSSGTLLARIGDDDAGQITVNTDAALGGQLNVEFRSGYAPQVGSTITVLRAAKVHGQFAGITVKGFKATAIYNGDSVQVRLDAVS</sequence>
<evidence type="ECO:0000259" key="2">
    <source>
        <dbReference type="SMART" id="SM00014"/>
    </source>
</evidence>
<dbReference type="STRING" id="477184.KYC_22131"/>
<dbReference type="PROSITE" id="PS51257">
    <property type="entry name" value="PROKAR_LIPOPROTEIN"/>
    <property type="match status" value="1"/>
</dbReference>
<organism evidence="3 4">
    <name type="scientific">Achromobacter arsenitoxydans SY8</name>
    <dbReference type="NCBI Taxonomy" id="477184"/>
    <lineage>
        <taxon>Bacteria</taxon>
        <taxon>Pseudomonadati</taxon>
        <taxon>Pseudomonadota</taxon>
        <taxon>Betaproteobacteria</taxon>
        <taxon>Burkholderiales</taxon>
        <taxon>Alcaligenaceae</taxon>
        <taxon>Achromobacter</taxon>
    </lineage>
</organism>
<dbReference type="PATRIC" id="fig|477184.5.peg.4346"/>
<dbReference type="InterPro" id="IPR013425">
    <property type="entry name" value="Autotrns_rpt"/>
</dbReference>
<comment type="caution">
    <text evidence="3">The sequence shown here is derived from an EMBL/GenBank/DDBJ whole genome shotgun (WGS) entry which is preliminary data.</text>
</comment>
<dbReference type="NCBIfam" id="TIGR02601">
    <property type="entry name" value="autotrns_rpt"/>
    <property type="match status" value="1"/>
</dbReference>
<dbReference type="Pfam" id="PF12951">
    <property type="entry name" value="PATR"/>
    <property type="match status" value="1"/>
</dbReference>
<name>H0FCB7_9BURK</name>
<accession>H0FCB7</accession>
<proteinExistence type="predicted"/>
<evidence type="ECO:0000256" key="1">
    <source>
        <dbReference type="ARBA" id="ARBA00022729"/>
    </source>
</evidence>
<evidence type="ECO:0000313" key="4">
    <source>
        <dbReference type="Proteomes" id="UP000003113"/>
    </source>
</evidence>
<protein>
    <submittedName>
        <fullName evidence="3">Autotransporter-associated beta strand repeat protein</fullName>
    </submittedName>
</protein>
<gene>
    <name evidence="3" type="ORF">KYC_22131</name>
</gene>
<dbReference type="PRINTS" id="PR00483">
    <property type="entry name" value="BACPHPHTASE"/>
</dbReference>
<dbReference type="Pfam" id="PF01569">
    <property type="entry name" value="PAP2"/>
    <property type="match status" value="1"/>
</dbReference>
<dbReference type="Gene3D" id="1.20.144.10">
    <property type="entry name" value="Phosphatidic acid phosphatase type 2/haloperoxidase"/>
    <property type="match status" value="1"/>
</dbReference>
<dbReference type="eggNOG" id="COG4625">
    <property type="taxonomic scope" value="Bacteria"/>
</dbReference>
<dbReference type="GO" id="GO:0030288">
    <property type="term" value="C:outer membrane-bounded periplasmic space"/>
    <property type="evidence" value="ECO:0007669"/>
    <property type="project" value="InterPro"/>
</dbReference>
<dbReference type="eggNOG" id="COG0671">
    <property type="taxonomic scope" value="Bacteria"/>
</dbReference>
<dbReference type="RefSeq" id="WP_008166512.1">
    <property type="nucleotide sequence ID" value="NZ_AGUF01000071.1"/>
</dbReference>
<dbReference type="OrthoDB" id="9780507at2"/>
<dbReference type="InterPro" id="IPR036938">
    <property type="entry name" value="PAP2/HPO_sf"/>
</dbReference>
<dbReference type="EMBL" id="AGUF01000071">
    <property type="protein sequence ID" value="EHK64086.1"/>
    <property type="molecule type" value="Genomic_DNA"/>
</dbReference>
<dbReference type="Proteomes" id="UP000003113">
    <property type="component" value="Unassembled WGS sequence"/>
</dbReference>
<feature type="domain" description="Phosphatidic acid phosphatase type 2/haloperoxidase" evidence="2">
    <location>
        <begin position="234"/>
        <end position="352"/>
    </location>
</feature>
<dbReference type="GO" id="GO:0003993">
    <property type="term" value="F:acid phosphatase activity"/>
    <property type="evidence" value="ECO:0007669"/>
    <property type="project" value="InterPro"/>
</dbReference>